<dbReference type="AlphaFoldDB" id="A0A091D6B5"/>
<evidence type="ECO:0000256" key="1">
    <source>
        <dbReference type="SAM" id="Coils"/>
    </source>
</evidence>
<dbReference type="Proteomes" id="UP000028990">
    <property type="component" value="Unassembled WGS sequence"/>
</dbReference>
<organism evidence="2 3">
    <name type="scientific">Fukomys damarensis</name>
    <name type="common">Damaraland mole rat</name>
    <name type="synonym">Cryptomys damarensis</name>
    <dbReference type="NCBI Taxonomy" id="885580"/>
    <lineage>
        <taxon>Eukaryota</taxon>
        <taxon>Metazoa</taxon>
        <taxon>Chordata</taxon>
        <taxon>Craniata</taxon>
        <taxon>Vertebrata</taxon>
        <taxon>Euteleostomi</taxon>
        <taxon>Mammalia</taxon>
        <taxon>Eutheria</taxon>
        <taxon>Euarchontoglires</taxon>
        <taxon>Glires</taxon>
        <taxon>Rodentia</taxon>
        <taxon>Hystricomorpha</taxon>
        <taxon>Bathyergidae</taxon>
        <taxon>Fukomys</taxon>
    </lineage>
</organism>
<keyword evidence="3" id="KW-1185">Reference proteome</keyword>
<reference evidence="2 3" key="1">
    <citation type="submission" date="2013-11" db="EMBL/GenBank/DDBJ databases">
        <title>The Damaraland mole rat (Fukomys damarensis) genome and evolution of African mole rats.</title>
        <authorList>
            <person name="Gladyshev V.N."/>
            <person name="Fang X."/>
        </authorList>
    </citation>
    <scope>NUCLEOTIDE SEQUENCE [LARGE SCALE GENOMIC DNA]</scope>
    <source>
        <tissue evidence="2">Liver</tissue>
    </source>
</reference>
<proteinExistence type="predicted"/>
<name>A0A091D6B5_FUKDA</name>
<evidence type="ECO:0000313" key="3">
    <source>
        <dbReference type="Proteomes" id="UP000028990"/>
    </source>
</evidence>
<gene>
    <name evidence="2" type="ORF">H920_12599</name>
</gene>
<protein>
    <submittedName>
        <fullName evidence="2">Uncharacterized protein</fullName>
    </submittedName>
</protein>
<sequence length="115" mass="13533">MKVLEIETKESKVELDILKNQQELNGLNKQQAHTYFLWQHCLWLKKQEQEKEEWQRQVEKCSHLAQAGSPDHLPIILDEVQRQRGSQRASLLKTRVRAFVPRKENDTTQEPEGCG</sequence>
<dbReference type="EMBL" id="KN123265">
    <property type="protein sequence ID" value="KFO26038.1"/>
    <property type="molecule type" value="Genomic_DNA"/>
</dbReference>
<evidence type="ECO:0000313" key="2">
    <source>
        <dbReference type="EMBL" id="KFO26038.1"/>
    </source>
</evidence>
<accession>A0A091D6B5</accession>
<keyword evidence="1" id="KW-0175">Coiled coil</keyword>
<feature type="coiled-coil region" evidence="1">
    <location>
        <begin position="1"/>
        <end position="64"/>
    </location>
</feature>